<evidence type="ECO:0000313" key="2">
    <source>
        <dbReference type="Proteomes" id="UP001160334"/>
    </source>
</evidence>
<protein>
    <submittedName>
        <fullName evidence="1">Uncharacterized protein</fullName>
    </submittedName>
</protein>
<evidence type="ECO:0000313" key="1">
    <source>
        <dbReference type="EMBL" id="MDH6279528.1"/>
    </source>
</evidence>
<accession>A0ABT6M5D2</accession>
<dbReference type="EMBL" id="JARXVC010000002">
    <property type="protein sequence ID" value="MDH6279528.1"/>
    <property type="molecule type" value="Genomic_DNA"/>
</dbReference>
<comment type="caution">
    <text evidence="1">The sequence shown here is derived from an EMBL/GenBank/DDBJ whole genome shotgun (WGS) entry which is preliminary data.</text>
</comment>
<sequence>MAVAPPLLVAAQTITPARYGLASAADLVVEQNPRFRNGIEFEENQTGPAKLSRADCGDLQDRYFDSGFQLTETPPIVVYEGFTCSAVGRTEEEILDRARRALAGGEWSAVEKTVWGTADRKLMDQNDTQVLTTTAVPLVKGVGLLEEVLASQYGGVGVIHAPRLVAPFAADKGQIESESGRKVTTLGTRWSFGNYPNTAVGGAAADVDTAWLVATSAVQARRSEVTYRKVTDVRGGVHFGIAERTYVVSWESVTAAALVTLT</sequence>
<name>A0ABT6M5D2_9NOCA</name>
<gene>
    <name evidence="1" type="ORF">M2280_000737</name>
</gene>
<proteinExistence type="predicted"/>
<dbReference type="Proteomes" id="UP001160334">
    <property type="component" value="Unassembled WGS sequence"/>
</dbReference>
<dbReference type="RefSeq" id="WP_280758928.1">
    <property type="nucleotide sequence ID" value="NZ_JARXVC010000002.1"/>
</dbReference>
<reference evidence="1 2" key="1">
    <citation type="submission" date="2023-04" db="EMBL/GenBank/DDBJ databases">
        <title>Forest soil microbial communities from Buena Vista Peninsula, Colon Province, Panama.</title>
        <authorList>
            <person name="Bouskill N."/>
        </authorList>
    </citation>
    <scope>NUCLEOTIDE SEQUENCE [LARGE SCALE GENOMIC DNA]</scope>
    <source>
        <strain evidence="1 2">CFH S0262</strain>
    </source>
</reference>
<organism evidence="1 2">
    <name type="scientific">Prescottella agglutinans</name>
    <dbReference type="NCBI Taxonomy" id="1644129"/>
    <lineage>
        <taxon>Bacteria</taxon>
        <taxon>Bacillati</taxon>
        <taxon>Actinomycetota</taxon>
        <taxon>Actinomycetes</taxon>
        <taxon>Mycobacteriales</taxon>
        <taxon>Nocardiaceae</taxon>
        <taxon>Prescottella</taxon>
    </lineage>
</organism>
<keyword evidence="2" id="KW-1185">Reference proteome</keyword>